<comment type="caution">
    <text evidence="2">The sequence shown here is derived from an EMBL/GenBank/DDBJ whole genome shotgun (WGS) entry which is preliminary data.</text>
</comment>
<evidence type="ECO:0000259" key="1">
    <source>
        <dbReference type="Pfam" id="PF13966"/>
    </source>
</evidence>
<dbReference type="PANTHER" id="PTHR33116:SF78">
    <property type="entry name" value="OS12G0587133 PROTEIN"/>
    <property type="match status" value="1"/>
</dbReference>
<dbReference type="Pfam" id="PF13966">
    <property type="entry name" value="zf-RVT"/>
    <property type="match status" value="1"/>
</dbReference>
<organism evidence="2">
    <name type="scientific">Medicago truncatula</name>
    <name type="common">Barrel medic</name>
    <name type="synonym">Medicago tribuloides</name>
    <dbReference type="NCBI Taxonomy" id="3880"/>
    <lineage>
        <taxon>Eukaryota</taxon>
        <taxon>Viridiplantae</taxon>
        <taxon>Streptophyta</taxon>
        <taxon>Embryophyta</taxon>
        <taxon>Tracheophyta</taxon>
        <taxon>Spermatophyta</taxon>
        <taxon>Magnoliopsida</taxon>
        <taxon>eudicotyledons</taxon>
        <taxon>Gunneridae</taxon>
        <taxon>Pentapetalae</taxon>
        <taxon>rosids</taxon>
        <taxon>fabids</taxon>
        <taxon>Fabales</taxon>
        <taxon>Fabaceae</taxon>
        <taxon>Papilionoideae</taxon>
        <taxon>50 kb inversion clade</taxon>
        <taxon>NPAAA clade</taxon>
        <taxon>Hologalegina</taxon>
        <taxon>IRL clade</taxon>
        <taxon>Trifolieae</taxon>
        <taxon>Medicago</taxon>
    </lineage>
</organism>
<feature type="domain" description="Reverse transcriptase zinc-binding" evidence="1">
    <location>
        <begin position="13"/>
        <end position="83"/>
    </location>
</feature>
<keyword evidence="2" id="KW-0808">Transferase</keyword>
<evidence type="ECO:0000313" key="2">
    <source>
        <dbReference type="EMBL" id="RHN74087.1"/>
    </source>
</evidence>
<dbReference type="Proteomes" id="UP000265566">
    <property type="component" value="Chromosome 2"/>
</dbReference>
<dbReference type="PANTHER" id="PTHR33116">
    <property type="entry name" value="REVERSE TRANSCRIPTASE ZINC-BINDING DOMAIN-CONTAINING PROTEIN-RELATED-RELATED"/>
    <property type="match status" value="1"/>
</dbReference>
<name>A0A396JG31_MEDTR</name>
<keyword evidence="2" id="KW-0548">Nucleotidyltransferase</keyword>
<proteinExistence type="predicted"/>
<dbReference type="InterPro" id="IPR026960">
    <property type="entry name" value="RVT-Znf"/>
</dbReference>
<sequence length="175" mass="20520">MLEESTNSVEQGVVFDSIWKSPAPSKVVVFSWKLLHDRIPSKVNLAYRHVLPPEASLNCDLYLRMAESTNHLFIHLSFASEVWQGLFGWQDFSFVLPPNLFIHWECWSGGESKKKIRKGYWLIWHAAVWSIWRVRNDRIFTNTICGVVEVVEAIKVLSWRWVLSRMNMSASLYYE</sequence>
<gene>
    <name evidence="2" type="ORF">MtrunA17_Chr2g0306141</name>
</gene>
<keyword evidence="2" id="KW-0695">RNA-directed DNA polymerase</keyword>
<dbReference type="Gramene" id="rna10058">
    <property type="protein sequence ID" value="RHN74087.1"/>
    <property type="gene ID" value="gene10058"/>
</dbReference>
<dbReference type="EMBL" id="PSQE01000002">
    <property type="protein sequence ID" value="RHN74087.1"/>
    <property type="molecule type" value="Genomic_DNA"/>
</dbReference>
<dbReference type="AlphaFoldDB" id="A0A396JG31"/>
<dbReference type="GO" id="GO:0003964">
    <property type="term" value="F:RNA-directed DNA polymerase activity"/>
    <property type="evidence" value="ECO:0007669"/>
    <property type="project" value="UniProtKB-KW"/>
</dbReference>
<reference evidence="2" key="1">
    <citation type="journal article" date="2018" name="Nat. Plants">
        <title>Whole-genome landscape of Medicago truncatula symbiotic genes.</title>
        <authorList>
            <person name="Pecrix Y."/>
            <person name="Gamas P."/>
            <person name="Carrere S."/>
        </authorList>
    </citation>
    <scope>NUCLEOTIDE SEQUENCE</scope>
    <source>
        <tissue evidence="2">Leaves</tissue>
    </source>
</reference>
<protein>
    <submittedName>
        <fullName evidence="2">Putative reverse transcriptase zinc-binding domain-containing protein</fullName>
    </submittedName>
</protein>
<accession>A0A396JG31</accession>